<evidence type="ECO:0000313" key="13">
    <source>
        <dbReference type="EMBL" id="CAE7598582.1"/>
    </source>
</evidence>
<keyword evidence="8" id="KW-0406">Ion transport</keyword>
<feature type="transmembrane region" description="Helical" evidence="11">
    <location>
        <begin position="89"/>
        <end position="107"/>
    </location>
</feature>
<keyword evidence="5" id="KW-0631">Potassium channel</keyword>
<feature type="transmembrane region" description="Helical" evidence="11">
    <location>
        <begin position="697"/>
        <end position="719"/>
    </location>
</feature>
<evidence type="ECO:0000256" key="9">
    <source>
        <dbReference type="ARBA" id="ARBA00023136"/>
    </source>
</evidence>
<dbReference type="SUPFAM" id="SSF81324">
    <property type="entry name" value="Voltage-gated potassium channels"/>
    <property type="match status" value="1"/>
</dbReference>
<evidence type="ECO:0000256" key="5">
    <source>
        <dbReference type="ARBA" id="ARBA00022826"/>
    </source>
</evidence>
<protein>
    <submittedName>
        <fullName evidence="13">KCNB2 protein</fullName>
    </submittedName>
</protein>
<dbReference type="OrthoDB" id="431519at2759"/>
<keyword evidence="2" id="KW-0813">Transport</keyword>
<comment type="subcellular location">
    <subcellularLocation>
        <location evidence="1">Membrane</location>
        <topology evidence="1">Multi-pass membrane protein</topology>
    </subcellularLocation>
</comment>
<gene>
    <name evidence="13" type="primary">KCNB2</name>
    <name evidence="13" type="ORF">SNEC2469_LOCUS17169</name>
</gene>
<sequence length="787" mass="86184">MASSATQTVCSAVSKIISTFTDTGSVRDRYVSLASPDDLHHTDKSQEFVNRKFWLTLNLLSICIVVVSVILTVVMSLPEVRSHSSYTRMYDVVEMACAAFFIVEYLLRVLGSGSRRFSYAFSALGLVDFVVAASSVAAIITRYRDLVGPGQDADLCQPLVCLRMLRLLKLMHYIRECRQLSHALSNEFRFINVFLFGILVIVLMLGTCLYAAEDGANGFESIPHGMWWATVTLTTVGYGDVVPQTHDGSASCFIAPGAMRTLSPETAKCFEDESDSDDESDNAAEKSGRPLQWLDLCTLVVTIVILIAIALGFFGCLDLSHRVAVSGERTVSLSNFTSEALNALKHALRASAGDVRHQLPREIDNMIDGCEVIETKARDLVQLAQSGEILQGTAQGVYKKLMLMLYVASRILLDVEERIKSMPWQKISKYLASATSSMRRFEAGAQLLAPHLPARTQEAVYRLTNATDQLEGITQQMQSALQMLRRMDDMCETFTGNVSELVAKTMSPNAQAKVDSLMKSHDPFSLLHDEAMPEMSQLLDDGVVKGFNELTSSTQSAAKLLFTNVNHITRMLSEKLHSLKGGTVTQISISVTEAAVDTKGEFEFLEVGVRKVGRTTKESLDELAWVYTILGVVMMVCVLVVLALVLAYLFMLQHDQAANSSLLGSAPEGWKRHALRAAQCCARCCSALAMEILLDGLAILLFLLALSFSMLCGFHLAVYTACQGNAALLHNSACTEAVEEFSEALENSDFFAGHNCAGDGILLCRDVSVSSTKWPVLVMFIPMAVSL</sequence>
<organism evidence="13 14">
    <name type="scientific">Symbiodinium necroappetens</name>
    <dbReference type="NCBI Taxonomy" id="1628268"/>
    <lineage>
        <taxon>Eukaryota</taxon>
        <taxon>Sar</taxon>
        <taxon>Alveolata</taxon>
        <taxon>Dinophyceae</taxon>
        <taxon>Suessiales</taxon>
        <taxon>Symbiodiniaceae</taxon>
        <taxon>Symbiodinium</taxon>
    </lineage>
</organism>
<keyword evidence="6" id="KW-0630">Potassium</keyword>
<keyword evidence="4 11" id="KW-0812">Transmembrane</keyword>
<dbReference type="AlphaFoldDB" id="A0A812V4X0"/>
<evidence type="ECO:0000256" key="1">
    <source>
        <dbReference type="ARBA" id="ARBA00004141"/>
    </source>
</evidence>
<evidence type="ECO:0000256" key="7">
    <source>
        <dbReference type="ARBA" id="ARBA00022989"/>
    </source>
</evidence>
<keyword evidence="14" id="KW-1185">Reference proteome</keyword>
<feature type="transmembrane region" description="Helical" evidence="11">
    <location>
        <begin position="53"/>
        <end position="77"/>
    </location>
</feature>
<comment type="caution">
    <text evidence="13">The sequence shown here is derived from an EMBL/GenBank/DDBJ whole genome shotgun (WGS) entry which is preliminary data.</text>
</comment>
<feature type="transmembrane region" description="Helical" evidence="11">
    <location>
        <begin position="293"/>
        <end position="314"/>
    </location>
</feature>
<evidence type="ECO:0000256" key="10">
    <source>
        <dbReference type="ARBA" id="ARBA00023303"/>
    </source>
</evidence>
<dbReference type="GO" id="GO:0008076">
    <property type="term" value="C:voltage-gated potassium channel complex"/>
    <property type="evidence" value="ECO:0007669"/>
    <property type="project" value="InterPro"/>
</dbReference>
<dbReference type="GO" id="GO:0005249">
    <property type="term" value="F:voltage-gated potassium channel activity"/>
    <property type="evidence" value="ECO:0007669"/>
    <property type="project" value="InterPro"/>
</dbReference>
<evidence type="ECO:0000259" key="12">
    <source>
        <dbReference type="Pfam" id="PF00520"/>
    </source>
</evidence>
<keyword evidence="7 11" id="KW-1133">Transmembrane helix</keyword>
<keyword evidence="9 11" id="KW-0472">Membrane</keyword>
<evidence type="ECO:0000256" key="6">
    <source>
        <dbReference type="ARBA" id="ARBA00022958"/>
    </source>
</evidence>
<dbReference type="InterPro" id="IPR005821">
    <property type="entry name" value="Ion_trans_dom"/>
</dbReference>
<name>A0A812V4X0_9DINO</name>
<dbReference type="Pfam" id="PF00520">
    <property type="entry name" value="Ion_trans"/>
    <property type="match status" value="1"/>
</dbReference>
<feature type="domain" description="Ion transport" evidence="12">
    <location>
        <begin position="61"/>
        <end position="249"/>
    </location>
</feature>
<accession>A0A812V4X0</accession>
<evidence type="ECO:0000256" key="3">
    <source>
        <dbReference type="ARBA" id="ARBA00022538"/>
    </source>
</evidence>
<evidence type="ECO:0000256" key="2">
    <source>
        <dbReference type="ARBA" id="ARBA00022448"/>
    </source>
</evidence>
<keyword evidence="10" id="KW-0407">Ion channel</keyword>
<feature type="transmembrane region" description="Helical" evidence="11">
    <location>
        <begin position="624"/>
        <end position="650"/>
    </location>
</feature>
<dbReference type="PANTHER" id="PTHR11537:SF254">
    <property type="entry name" value="POTASSIUM VOLTAGE-GATED CHANNEL PROTEIN SHAB"/>
    <property type="match status" value="1"/>
</dbReference>
<dbReference type="EMBL" id="CAJNJA010028287">
    <property type="protein sequence ID" value="CAE7598582.1"/>
    <property type="molecule type" value="Genomic_DNA"/>
</dbReference>
<dbReference type="Gene3D" id="1.10.287.70">
    <property type="match status" value="1"/>
</dbReference>
<feature type="transmembrane region" description="Helical" evidence="11">
    <location>
        <begin position="190"/>
        <end position="212"/>
    </location>
</feature>
<evidence type="ECO:0000256" key="8">
    <source>
        <dbReference type="ARBA" id="ARBA00023065"/>
    </source>
</evidence>
<keyword evidence="3" id="KW-0633">Potassium transport</keyword>
<evidence type="ECO:0000256" key="11">
    <source>
        <dbReference type="SAM" id="Phobius"/>
    </source>
</evidence>
<proteinExistence type="predicted"/>
<feature type="transmembrane region" description="Helical" evidence="11">
    <location>
        <begin position="119"/>
        <end position="140"/>
    </location>
</feature>
<dbReference type="InterPro" id="IPR028325">
    <property type="entry name" value="VG_K_chnl"/>
</dbReference>
<feature type="non-terminal residue" evidence="13">
    <location>
        <position position="1"/>
    </location>
</feature>
<dbReference type="GO" id="GO:0001508">
    <property type="term" value="P:action potential"/>
    <property type="evidence" value="ECO:0007669"/>
    <property type="project" value="TreeGrafter"/>
</dbReference>
<evidence type="ECO:0000313" key="14">
    <source>
        <dbReference type="Proteomes" id="UP000601435"/>
    </source>
</evidence>
<dbReference type="PANTHER" id="PTHR11537">
    <property type="entry name" value="VOLTAGE-GATED POTASSIUM CHANNEL"/>
    <property type="match status" value="1"/>
</dbReference>
<reference evidence="13" key="1">
    <citation type="submission" date="2021-02" db="EMBL/GenBank/DDBJ databases">
        <authorList>
            <person name="Dougan E. K."/>
            <person name="Rhodes N."/>
            <person name="Thang M."/>
            <person name="Chan C."/>
        </authorList>
    </citation>
    <scope>NUCLEOTIDE SEQUENCE</scope>
</reference>
<dbReference type="PRINTS" id="PR00169">
    <property type="entry name" value="KCHANNEL"/>
</dbReference>
<evidence type="ECO:0000256" key="4">
    <source>
        <dbReference type="ARBA" id="ARBA00022692"/>
    </source>
</evidence>
<dbReference type="Proteomes" id="UP000601435">
    <property type="component" value="Unassembled WGS sequence"/>
</dbReference>